<dbReference type="PROSITE" id="PS51802">
    <property type="entry name" value="ZF_CCHHC"/>
    <property type="match status" value="1"/>
</dbReference>
<name>A0AAD3QVT3_LATJO</name>
<dbReference type="GO" id="GO:0005634">
    <property type="term" value="C:nucleus"/>
    <property type="evidence" value="ECO:0007669"/>
    <property type="project" value="UniProtKB-SubCell"/>
</dbReference>
<accession>A0AAD3QVT3</accession>
<dbReference type="Pfam" id="PF01530">
    <property type="entry name" value="zf-C2HC"/>
    <property type="match status" value="1"/>
</dbReference>
<protein>
    <submittedName>
        <fullName evidence="12">Myelin transcription factor 1 isoform X12</fullName>
    </submittedName>
</protein>
<evidence type="ECO:0000256" key="6">
    <source>
        <dbReference type="ARBA" id="ARBA00022833"/>
    </source>
</evidence>
<evidence type="ECO:0000256" key="5">
    <source>
        <dbReference type="ARBA" id="ARBA00022771"/>
    </source>
</evidence>
<feature type="region of interest" description="Disordered" evidence="11">
    <location>
        <begin position="45"/>
        <end position="70"/>
    </location>
</feature>
<dbReference type="PANTHER" id="PTHR10816:SF10">
    <property type="entry name" value="MYELIN TRANSCRIPTION FACTOR 1"/>
    <property type="match status" value="1"/>
</dbReference>
<evidence type="ECO:0000256" key="9">
    <source>
        <dbReference type="ARBA" id="ARBA00023242"/>
    </source>
</evidence>
<keyword evidence="3" id="KW-0479">Metal-binding</keyword>
<evidence type="ECO:0000256" key="8">
    <source>
        <dbReference type="ARBA" id="ARBA00023163"/>
    </source>
</evidence>
<keyword evidence="5 10" id="KW-0863">Zinc-finger</keyword>
<comment type="subcellular location">
    <subcellularLocation>
        <location evidence="1">Nucleus</location>
    </subcellularLocation>
</comment>
<keyword evidence="8" id="KW-0804">Transcription</keyword>
<organism evidence="12 13">
    <name type="scientific">Lates japonicus</name>
    <name type="common">Japanese lates</name>
    <dbReference type="NCBI Taxonomy" id="270547"/>
    <lineage>
        <taxon>Eukaryota</taxon>
        <taxon>Metazoa</taxon>
        <taxon>Chordata</taxon>
        <taxon>Craniata</taxon>
        <taxon>Vertebrata</taxon>
        <taxon>Euteleostomi</taxon>
        <taxon>Actinopterygii</taxon>
        <taxon>Neopterygii</taxon>
        <taxon>Teleostei</taxon>
        <taxon>Neoteleostei</taxon>
        <taxon>Acanthomorphata</taxon>
        <taxon>Carangaria</taxon>
        <taxon>Carangaria incertae sedis</taxon>
        <taxon>Centropomidae</taxon>
        <taxon>Lates</taxon>
    </lineage>
</organism>
<evidence type="ECO:0000256" key="11">
    <source>
        <dbReference type="SAM" id="MobiDB-lite"/>
    </source>
</evidence>
<dbReference type="GO" id="GO:0008270">
    <property type="term" value="F:zinc ion binding"/>
    <property type="evidence" value="ECO:0007669"/>
    <property type="project" value="UniProtKB-KW"/>
</dbReference>
<dbReference type="GO" id="GO:0000981">
    <property type="term" value="F:DNA-binding transcription factor activity, RNA polymerase II-specific"/>
    <property type="evidence" value="ECO:0007669"/>
    <property type="project" value="TreeGrafter"/>
</dbReference>
<comment type="caution">
    <text evidence="12">The sequence shown here is derived from an EMBL/GenBank/DDBJ whole genome shotgun (WGS) entry which is preliminary data.</text>
</comment>
<dbReference type="InterPro" id="IPR002515">
    <property type="entry name" value="Znf_C2H2C"/>
</dbReference>
<sequence>MDPGHVSWAITLTIAVYLDVLTRPNPSEILAMHENVLKCPTPGCTGQGHVNSNRNTHRSLSGTPLQLQLN</sequence>
<dbReference type="Proteomes" id="UP001279410">
    <property type="component" value="Unassembled WGS sequence"/>
</dbReference>
<comment type="similarity">
    <text evidence="2">Belongs to the MYT1 family.</text>
</comment>
<evidence type="ECO:0000313" key="13">
    <source>
        <dbReference type="Proteomes" id="UP001279410"/>
    </source>
</evidence>
<dbReference type="InterPro" id="IPR036060">
    <property type="entry name" value="Znf_C2H2C_sf"/>
</dbReference>
<evidence type="ECO:0000313" key="12">
    <source>
        <dbReference type="EMBL" id="GLD45555.1"/>
    </source>
</evidence>
<dbReference type="GO" id="GO:0000978">
    <property type="term" value="F:RNA polymerase II cis-regulatory region sequence-specific DNA binding"/>
    <property type="evidence" value="ECO:0007669"/>
    <property type="project" value="TreeGrafter"/>
</dbReference>
<keyword evidence="9" id="KW-0539">Nucleus</keyword>
<evidence type="ECO:0000256" key="10">
    <source>
        <dbReference type="PROSITE-ProRule" id="PRU01143"/>
    </source>
</evidence>
<evidence type="ECO:0000256" key="7">
    <source>
        <dbReference type="ARBA" id="ARBA00023015"/>
    </source>
</evidence>
<reference evidence="12" key="1">
    <citation type="submission" date="2022-08" db="EMBL/GenBank/DDBJ databases">
        <title>Genome sequencing of akame (Lates japonicus).</title>
        <authorList>
            <person name="Hashiguchi Y."/>
            <person name="Takahashi H."/>
        </authorList>
    </citation>
    <scope>NUCLEOTIDE SEQUENCE</scope>
    <source>
        <strain evidence="12">Kochi</strain>
    </source>
</reference>
<gene>
    <name evidence="12" type="ORF">AKAME5_000005300</name>
</gene>
<keyword evidence="13" id="KW-1185">Reference proteome</keyword>
<dbReference type="SUPFAM" id="SSF103637">
    <property type="entry name" value="CCHHC domain"/>
    <property type="match status" value="1"/>
</dbReference>
<keyword evidence="6" id="KW-0862">Zinc</keyword>
<keyword evidence="7" id="KW-0805">Transcription regulation</keyword>
<dbReference type="AlphaFoldDB" id="A0AAD3QVT3"/>
<dbReference type="Gene3D" id="4.10.320.30">
    <property type="match status" value="1"/>
</dbReference>
<evidence type="ECO:0000256" key="4">
    <source>
        <dbReference type="ARBA" id="ARBA00022737"/>
    </source>
</evidence>
<dbReference type="PANTHER" id="PTHR10816">
    <property type="entry name" value="MYELIN TRANSCRIPTION FACTOR 1-RELATED"/>
    <property type="match status" value="1"/>
</dbReference>
<dbReference type="FunFam" id="4.10.320.30:FF:000001">
    <property type="entry name" value="Myelin transcription factor 1-like, a"/>
    <property type="match status" value="1"/>
</dbReference>
<evidence type="ECO:0000256" key="1">
    <source>
        <dbReference type="ARBA" id="ARBA00004123"/>
    </source>
</evidence>
<feature type="compositionally biased region" description="Polar residues" evidence="11">
    <location>
        <begin position="48"/>
        <end position="70"/>
    </location>
</feature>
<keyword evidence="4" id="KW-0677">Repeat</keyword>
<proteinExistence type="inferred from homology"/>
<evidence type="ECO:0000256" key="2">
    <source>
        <dbReference type="ARBA" id="ARBA00010194"/>
    </source>
</evidence>
<dbReference type="EMBL" id="BRZM01000001">
    <property type="protein sequence ID" value="GLD45555.1"/>
    <property type="molecule type" value="Genomic_DNA"/>
</dbReference>
<evidence type="ECO:0000256" key="3">
    <source>
        <dbReference type="ARBA" id="ARBA00022723"/>
    </source>
</evidence>